<sequence>MMFRSLAVVVALVGASPAFAEDKDKPKPNTLTPKEIADGWLLLFDGETTFGWKIDGTAEVKDGALVLGGAKPTTAVSTTMFASYELQMQTSGAGAIALHSIKGGSHSAGLNNQSSVVRMTVVGSGAGGSFIENSTTADPNGAKTSITAATNGPAELRLEVPAGGSLSIKSLKLRPEGPKALFTGKNLDGWKVNAADPKRVASKWDVTKDGELSLKNGPGDLVTEKEFDNFVLQLECKTLGKALNSGVFFRCIPGQYQNGYEAQIHNGFKDNDRTKPSDFGTGAVYRRIAARKVVASDNEWFTMTVAANGKHIATWVNGYQTIDWTDDRKESDNPRQGYRAAKGPLSIQGHDPTTDILFRNIRIAELPK</sequence>
<feature type="domain" description="3-keto-alpha-glucoside-1,2-lyase/3-keto-2-hydroxy-glucal hydratase" evidence="3">
    <location>
        <begin position="178"/>
        <end position="363"/>
    </location>
</feature>
<protein>
    <submittedName>
        <fullName evidence="4">DUF1080 domain-containing protein</fullName>
    </submittedName>
</protein>
<keyword evidence="5" id="KW-1185">Reference proteome</keyword>
<feature type="signal peptide" evidence="2">
    <location>
        <begin position="1"/>
        <end position="20"/>
    </location>
</feature>
<evidence type="ECO:0000256" key="1">
    <source>
        <dbReference type="SAM" id="MobiDB-lite"/>
    </source>
</evidence>
<evidence type="ECO:0000313" key="5">
    <source>
        <dbReference type="Proteomes" id="UP000676565"/>
    </source>
</evidence>
<evidence type="ECO:0000259" key="3">
    <source>
        <dbReference type="Pfam" id="PF06439"/>
    </source>
</evidence>
<dbReference type="Gene3D" id="2.60.120.560">
    <property type="entry name" value="Exo-inulinase, domain 1"/>
    <property type="match status" value="2"/>
</dbReference>
<feature type="chain" id="PRO_5046071600" evidence="2">
    <location>
        <begin position="21"/>
        <end position="368"/>
    </location>
</feature>
<dbReference type="EMBL" id="JAGKQQ010000001">
    <property type="protein sequence ID" value="MBP3953820.1"/>
    <property type="molecule type" value="Genomic_DNA"/>
</dbReference>
<accession>A0ABS5BJH0</accession>
<dbReference type="RefSeq" id="WP_210651631.1">
    <property type="nucleotide sequence ID" value="NZ_JAGKQQ010000001.1"/>
</dbReference>
<dbReference type="Pfam" id="PF06439">
    <property type="entry name" value="3keto-disac_hyd"/>
    <property type="match status" value="1"/>
</dbReference>
<dbReference type="InterPro" id="IPR010496">
    <property type="entry name" value="AL/BT2_dom"/>
</dbReference>
<dbReference type="Proteomes" id="UP000676565">
    <property type="component" value="Unassembled WGS sequence"/>
</dbReference>
<name>A0ABS5BJH0_9BACT</name>
<evidence type="ECO:0000256" key="2">
    <source>
        <dbReference type="SAM" id="SignalP"/>
    </source>
</evidence>
<proteinExistence type="predicted"/>
<organism evidence="4 5">
    <name type="scientific">Gemmata palustris</name>
    <dbReference type="NCBI Taxonomy" id="2822762"/>
    <lineage>
        <taxon>Bacteria</taxon>
        <taxon>Pseudomonadati</taxon>
        <taxon>Planctomycetota</taxon>
        <taxon>Planctomycetia</taxon>
        <taxon>Gemmatales</taxon>
        <taxon>Gemmataceae</taxon>
        <taxon>Gemmata</taxon>
    </lineage>
</organism>
<gene>
    <name evidence="4" type="ORF">J8F10_00710</name>
</gene>
<keyword evidence="2" id="KW-0732">Signal</keyword>
<evidence type="ECO:0000313" key="4">
    <source>
        <dbReference type="EMBL" id="MBP3953820.1"/>
    </source>
</evidence>
<feature type="region of interest" description="Disordered" evidence="1">
    <location>
        <begin position="326"/>
        <end position="345"/>
    </location>
</feature>
<comment type="caution">
    <text evidence="4">The sequence shown here is derived from an EMBL/GenBank/DDBJ whole genome shotgun (WGS) entry which is preliminary data.</text>
</comment>
<reference evidence="4 5" key="1">
    <citation type="submission" date="2021-04" db="EMBL/GenBank/DDBJ databases">
        <authorList>
            <person name="Ivanova A."/>
        </authorList>
    </citation>
    <scope>NUCLEOTIDE SEQUENCE [LARGE SCALE GENOMIC DNA]</scope>
    <source>
        <strain evidence="4 5">G18</strain>
    </source>
</reference>